<name>A0AAV0VN16_9HEMI</name>
<sequence>MEPFVVQFNNKKLRLCEDEPGELYVADTPNKACNSQSTLPVQNECHIFNGKFFKLVEGDGNNIGAQSTLPKD</sequence>
<dbReference type="AlphaFoldDB" id="A0AAV0VN16"/>
<proteinExistence type="predicted"/>
<reference evidence="1 2" key="1">
    <citation type="submission" date="2023-01" db="EMBL/GenBank/DDBJ databases">
        <authorList>
            <person name="Whitehead M."/>
        </authorList>
    </citation>
    <scope>NUCLEOTIDE SEQUENCE [LARGE SCALE GENOMIC DNA]</scope>
</reference>
<accession>A0AAV0VN16</accession>
<organism evidence="1 2">
    <name type="scientific">Macrosiphum euphorbiae</name>
    <name type="common">potato aphid</name>
    <dbReference type="NCBI Taxonomy" id="13131"/>
    <lineage>
        <taxon>Eukaryota</taxon>
        <taxon>Metazoa</taxon>
        <taxon>Ecdysozoa</taxon>
        <taxon>Arthropoda</taxon>
        <taxon>Hexapoda</taxon>
        <taxon>Insecta</taxon>
        <taxon>Pterygota</taxon>
        <taxon>Neoptera</taxon>
        <taxon>Paraneoptera</taxon>
        <taxon>Hemiptera</taxon>
        <taxon>Sternorrhyncha</taxon>
        <taxon>Aphidomorpha</taxon>
        <taxon>Aphidoidea</taxon>
        <taxon>Aphididae</taxon>
        <taxon>Macrosiphini</taxon>
        <taxon>Macrosiphum</taxon>
    </lineage>
</organism>
<keyword evidence="2" id="KW-1185">Reference proteome</keyword>
<gene>
    <name evidence="1" type="ORF">MEUPH1_LOCUS2081</name>
</gene>
<dbReference type="EMBL" id="CARXXK010000001">
    <property type="protein sequence ID" value="CAI6345019.1"/>
    <property type="molecule type" value="Genomic_DNA"/>
</dbReference>
<evidence type="ECO:0000313" key="1">
    <source>
        <dbReference type="EMBL" id="CAI6345019.1"/>
    </source>
</evidence>
<protein>
    <submittedName>
        <fullName evidence="1">Uncharacterized protein</fullName>
    </submittedName>
</protein>
<evidence type="ECO:0000313" key="2">
    <source>
        <dbReference type="Proteomes" id="UP001160148"/>
    </source>
</evidence>
<comment type="caution">
    <text evidence="1">The sequence shown here is derived from an EMBL/GenBank/DDBJ whole genome shotgun (WGS) entry which is preliminary data.</text>
</comment>
<dbReference type="Proteomes" id="UP001160148">
    <property type="component" value="Unassembled WGS sequence"/>
</dbReference>